<dbReference type="OrthoDB" id="3132747at2759"/>
<gene>
    <name evidence="3" type="ORF">K435DRAFT_849656</name>
</gene>
<dbReference type="EMBL" id="ML179046">
    <property type="protein sequence ID" value="THV05923.1"/>
    <property type="molecule type" value="Genomic_DNA"/>
</dbReference>
<evidence type="ECO:0000313" key="3">
    <source>
        <dbReference type="EMBL" id="THV05923.1"/>
    </source>
</evidence>
<dbReference type="Pfam" id="PF20515">
    <property type="entry name" value="2OG-FeII_Oxy_6"/>
    <property type="match status" value="1"/>
</dbReference>
<reference evidence="3 4" key="1">
    <citation type="journal article" date="2019" name="Nat. Ecol. Evol.">
        <title>Megaphylogeny resolves global patterns of mushroom evolution.</title>
        <authorList>
            <person name="Varga T."/>
            <person name="Krizsan K."/>
            <person name="Foldi C."/>
            <person name="Dima B."/>
            <person name="Sanchez-Garcia M."/>
            <person name="Sanchez-Ramirez S."/>
            <person name="Szollosi G.J."/>
            <person name="Szarkandi J.G."/>
            <person name="Papp V."/>
            <person name="Albert L."/>
            <person name="Andreopoulos W."/>
            <person name="Angelini C."/>
            <person name="Antonin V."/>
            <person name="Barry K.W."/>
            <person name="Bougher N.L."/>
            <person name="Buchanan P."/>
            <person name="Buyck B."/>
            <person name="Bense V."/>
            <person name="Catcheside P."/>
            <person name="Chovatia M."/>
            <person name="Cooper J."/>
            <person name="Damon W."/>
            <person name="Desjardin D."/>
            <person name="Finy P."/>
            <person name="Geml J."/>
            <person name="Haridas S."/>
            <person name="Hughes K."/>
            <person name="Justo A."/>
            <person name="Karasinski D."/>
            <person name="Kautmanova I."/>
            <person name="Kiss B."/>
            <person name="Kocsube S."/>
            <person name="Kotiranta H."/>
            <person name="LaButti K.M."/>
            <person name="Lechner B.E."/>
            <person name="Liimatainen K."/>
            <person name="Lipzen A."/>
            <person name="Lukacs Z."/>
            <person name="Mihaltcheva S."/>
            <person name="Morgado L.N."/>
            <person name="Niskanen T."/>
            <person name="Noordeloos M.E."/>
            <person name="Ohm R.A."/>
            <person name="Ortiz-Santana B."/>
            <person name="Ovrebo C."/>
            <person name="Racz N."/>
            <person name="Riley R."/>
            <person name="Savchenko A."/>
            <person name="Shiryaev A."/>
            <person name="Soop K."/>
            <person name="Spirin V."/>
            <person name="Szebenyi C."/>
            <person name="Tomsovsky M."/>
            <person name="Tulloss R.E."/>
            <person name="Uehling J."/>
            <person name="Grigoriev I.V."/>
            <person name="Vagvolgyi C."/>
            <person name="Papp T."/>
            <person name="Martin F.M."/>
            <person name="Miettinen O."/>
            <person name="Hibbett D.S."/>
            <person name="Nagy L.G."/>
        </authorList>
    </citation>
    <scope>NUCLEOTIDE SEQUENCE [LARGE SCALE GENOMIC DNA]</scope>
    <source>
        <strain evidence="3 4">CBS 962.96</strain>
    </source>
</reference>
<keyword evidence="4" id="KW-1185">Reference proteome</keyword>
<accession>A0A4S8MS04</accession>
<proteinExistence type="predicted"/>
<feature type="compositionally biased region" description="Polar residues" evidence="1">
    <location>
        <begin position="38"/>
        <end position="56"/>
    </location>
</feature>
<protein>
    <recommendedName>
        <fullName evidence="2">Tet-like 2OG-Fe(II) oxygenase domain-containing protein</fullName>
    </recommendedName>
</protein>
<dbReference type="AlphaFoldDB" id="A0A4S8MS04"/>
<feature type="domain" description="Tet-like 2OG-Fe(II) oxygenase" evidence="2">
    <location>
        <begin position="200"/>
        <end position="393"/>
    </location>
</feature>
<dbReference type="InterPro" id="IPR046798">
    <property type="entry name" value="2OG-FeII_Oxy_6"/>
</dbReference>
<evidence type="ECO:0000259" key="2">
    <source>
        <dbReference type="Pfam" id="PF20515"/>
    </source>
</evidence>
<feature type="region of interest" description="Disordered" evidence="1">
    <location>
        <begin position="1"/>
        <end position="56"/>
    </location>
</feature>
<sequence>MLRAAQSLPSIQSAEGSVDAQSSLGSAPTLESAEGSGEAQNPQSFSSPPSTQLDEGSVNAQDFIRRFLGVPSAFVHPVSKSRSAQYMKVIKSLQFRKNEPLSSSDPDFPYKETLWIHEPGWHYGWDTDSGSIVWAVRIRPWDTLEPATLDSYKHSIETMMNASCCTPSIGNNGSQNLKLEDKISGSRIMAPLGEKLTQSKSIHTKHGSMHALGWHTTVGEKNKDVVYYTVSSSSNRTVEKFSKLLSGLKQVQDSYSEGLSSLLPSAHHKVTNEAIRLDSPSFASLHLFYDAADPSGSICDMNFPNSLTVTRSNFSNFSHMDADATDIAYGWWWTARLLDKNDWILDDAVDHALIDGGEFLIGDFQTGVLLSKCQGLVEIFWRGEMDEHCTLQSSSPPDITRFGTSIQITAKGVRAVERWKQAGGSQDRVTTPQDRIGNAVLRLQKRSLKDSN</sequence>
<dbReference type="Proteomes" id="UP000297245">
    <property type="component" value="Unassembled WGS sequence"/>
</dbReference>
<name>A0A4S8MS04_DENBC</name>
<organism evidence="3 4">
    <name type="scientific">Dendrothele bispora (strain CBS 962.96)</name>
    <dbReference type="NCBI Taxonomy" id="1314807"/>
    <lineage>
        <taxon>Eukaryota</taxon>
        <taxon>Fungi</taxon>
        <taxon>Dikarya</taxon>
        <taxon>Basidiomycota</taxon>
        <taxon>Agaricomycotina</taxon>
        <taxon>Agaricomycetes</taxon>
        <taxon>Agaricomycetidae</taxon>
        <taxon>Agaricales</taxon>
        <taxon>Agaricales incertae sedis</taxon>
        <taxon>Dendrothele</taxon>
    </lineage>
</organism>
<feature type="compositionally biased region" description="Polar residues" evidence="1">
    <location>
        <begin position="7"/>
        <end position="26"/>
    </location>
</feature>
<evidence type="ECO:0000313" key="4">
    <source>
        <dbReference type="Proteomes" id="UP000297245"/>
    </source>
</evidence>
<evidence type="ECO:0000256" key="1">
    <source>
        <dbReference type="SAM" id="MobiDB-lite"/>
    </source>
</evidence>